<dbReference type="AlphaFoldDB" id="A0A084QAV4"/>
<comment type="similarity">
    <text evidence="1 2">Belongs to the BolA/IbaG family.</text>
</comment>
<evidence type="ECO:0008006" key="5">
    <source>
        <dbReference type="Google" id="ProtNLM"/>
    </source>
</evidence>
<dbReference type="FunCoup" id="A0A084QAV4">
    <property type="interactions" value="81"/>
</dbReference>
<dbReference type="STRING" id="1283841.A0A084QAV4"/>
<gene>
    <name evidence="3" type="ORF">S40285_07171</name>
</gene>
<dbReference type="Proteomes" id="UP000028524">
    <property type="component" value="Unassembled WGS sequence"/>
</dbReference>
<organism evidence="3 4">
    <name type="scientific">Stachybotrys chlorohalonatus (strain IBT 40285)</name>
    <dbReference type="NCBI Taxonomy" id="1283841"/>
    <lineage>
        <taxon>Eukaryota</taxon>
        <taxon>Fungi</taxon>
        <taxon>Dikarya</taxon>
        <taxon>Ascomycota</taxon>
        <taxon>Pezizomycotina</taxon>
        <taxon>Sordariomycetes</taxon>
        <taxon>Hypocreomycetidae</taxon>
        <taxon>Hypocreales</taxon>
        <taxon>Stachybotryaceae</taxon>
        <taxon>Stachybotrys</taxon>
    </lineage>
</organism>
<dbReference type="SUPFAM" id="SSF82657">
    <property type="entry name" value="BolA-like"/>
    <property type="match status" value="1"/>
</dbReference>
<keyword evidence="4" id="KW-1185">Reference proteome</keyword>
<dbReference type="OrthoDB" id="203381at2759"/>
<evidence type="ECO:0000313" key="4">
    <source>
        <dbReference type="Proteomes" id="UP000028524"/>
    </source>
</evidence>
<accession>A0A084QAV4</accession>
<protein>
    <recommendedName>
        <fullName evidence="5">Bola-like protein</fullName>
    </recommendedName>
</protein>
<evidence type="ECO:0000256" key="1">
    <source>
        <dbReference type="ARBA" id="ARBA00005578"/>
    </source>
</evidence>
<dbReference type="InterPro" id="IPR052275">
    <property type="entry name" value="Mt_Fe-S_assembly_factor"/>
</dbReference>
<dbReference type="HOGENOM" id="CLU_109462_0_0_1"/>
<dbReference type="InterPro" id="IPR036065">
    <property type="entry name" value="BolA-like_sf"/>
</dbReference>
<dbReference type="Gene3D" id="3.30.300.90">
    <property type="entry name" value="BolA-like"/>
    <property type="match status" value="1"/>
</dbReference>
<dbReference type="GO" id="GO:0005759">
    <property type="term" value="C:mitochondrial matrix"/>
    <property type="evidence" value="ECO:0007669"/>
    <property type="project" value="TreeGrafter"/>
</dbReference>
<dbReference type="PANTHER" id="PTHR46188:SF1">
    <property type="entry name" value="BOLA-LIKE PROTEIN 3"/>
    <property type="match status" value="1"/>
</dbReference>
<dbReference type="Pfam" id="PF01722">
    <property type="entry name" value="BolA"/>
    <property type="match status" value="1"/>
</dbReference>
<evidence type="ECO:0000313" key="3">
    <source>
        <dbReference type="EMBL" id="KFA61089.1"/>
    </source>
</evidence>
<dbReference type="EMBL" id="KL660873">
    <property type="protein sequence ID" value="KFA61089.1"/>
    <property type="molecule type" value="Genomic_DNA"/>
</dbReference>
<proteinExistence type="inferred from homology"/>
<name>A0A084QAV4_STAC4</name>
<dbReference type="OMA" id="MICNACR"/>
<dbReference type="InterPro" id="IPR002634">
    <property type="entry name" value="BolA"/>
</dbReference>
<dbReference type="PANTHER" id="PTHR46188">
    <property type="entry name" value="BOLA-LIKE PROTEIN 3"/>
    <property type="match status" value="1"/>
</dbReference>
<sequence length="143" mass="15418">MICNACRRATARAVPLHRATPYLLSHYAPSSYTQRLPRASAARSYATSPYTPNGGVPPPDDIPVMSPAETLIADVLREKLAPTTELLVQDVSGGCGSMYAIEIASAQFKGLTVLKQQRLVNAALGDMVKGWHGVQIRTKVPEE</sequence>
<evidence type="ECO:0000256" key="2">
    <source>
        <dbReference type="RuleBase" id="RU003860"/>
    </source>
</evidence>
<dbReference type="InParanoid" id="A0A084QAV4"/>
<reference evidence="3 4" key="1">
    <citation type="journal article" date="2014" name="BMC Genomics">
        <title>Comparative genome sequencing reveals chemotype-specific gene clusters in the toxigenic black mold Stachybotrys.</title>
        <authorList>
            <person name="Semeiks J."/>
            <person name="Borek D."/>
            <person name="Otwinowski Z."/>
            <person name="Grishin N.V."/>
        </authorList>
    </citation>
    <scope>NUCLEOTIDE SEQUENCE [LARGE SCALE GENOMIC DNA]</scope>
    <source>
        <strain evidence="3 4">IBT 40285</strain>
    </source>
</reference>